<dbReference type="PANTHER" id="PTHR47643">
    <property type="entry name" value="TPR DOMAIN PROTEIN (AFU_ORTHOLOGUE AFUA_5G12710)"/>
    <property type="match status" value="1"/>
</dbReference>
<dbReference type="InterPro" id="IPR011990">
    <property type="entry name" value="TPR-like_helical_dom_sf"/>
</dbReference>
<keyword evidence="1" id="KW-0472">Membrane</keyword>
<dbReference type="EMBL" id="CM035441">
    <property type="protein sequence ID" value="KAH7281355.1"/>
    <property type="molecule type" value="Genomic_DNA"/>
</dbReference>
<dbReference type="SUPFAM" id="SSF48452">
    <property type="entry name" value="TPR-like"/>
    <property type="match status" value="1"/>
</dbReference>
<dbReference type="InterPro" id="IPR046341">
    <property type="entry name" value="SET_dom_sf"/>
</dbReference>
<dbReference type="CDD" id="cd20071">
    <property type="entry name" value="SET_SMYD"/>
    <property type="match status" value="1"/>
</dbReference>
<proteinExistence type="predicted"/>
<keyword evidence="1" id="KW-1133">Transmembrane helix</keyword>
<evidence type="ECO:0000259" key="2">
    <source>
        <dbReference type="PROSITE" id="PS50280"/>
    </source>
</evidence>
<evidence type="ECO:0000256" key="1">
    <source>
        <dbReference type="SAM" id="Phobius"/>
    </source>
</evidence>
<dbReference type="Gene3D" id="1.25.40.10">
    <property type="entry name" value="Tetratricopeptide repeat domain"/>
    <property type="match status" value="1"/>
</dbReference>
<dbReference type="Proteomes" id="UP000825935">
    <property type="component" value="Chromosome 36"/>
</dbReference>
<feature type="domain" description="SET" evidence="2">
    <location>
        <begin position="290"/>
        <end position="503"/>
    </location>
</feature>
<dbReference type="Pfam" id="PF00856">
    <property type="entry name" value="SET"/>
    <property type="match status" value="1"/>
</dbReference>
<dbReference type="OrthoDB" id="1028014at2759"/>
<dbReference type="AlphaFoldDB" id="A0A8T2QCN5"/>
<sequence length="687" mass="77703">MRAPHTLRLSHVGHRHRGQVLYGSLCVQPLIILAVHTILQDDKGDAIRLCVYNATGDVISEQHLEFVFSKGVKVAIKEPYFTIDEDGTLAIRVDNPADVVRNPPETEADLRGLISSSPACGLRISDAQNIRKQGNQAFRSENWDQAVRLYTEAAKILLPFGYKSLLQPSYLRDGIREELLVVFSNRAEARLLLRHYEAAEIDARVALQLQSDHRKSLSRRGRALHGLHRYKEANLCFQKALTVIARDGNLETEKGLLKKLIKKSSICEQQRTTGVYNLVDLLKDAKSGGNPVCGEYVGPVIIGAAKDANMGRAILVNRDVEPGELLIVSKAIAHAKIKPLDFSRPLDESGSVRERKRKSKTVHDLIVSQVLGRARSSELFQKQVSGLRLSNHGTEDIRIPSIDLYSGANKEIDMCATAMEEEEISNVLVGDVLLELDTDQINQVSESSSYVGYDWWGRLFFLPSFINHSCLPNACWMKIGEDALFVRAARHLRKGDEVTVSYLGDCTAPYFVRASFLHDRGFRCSCPRCLFETSEKFMELLPYRECVCMIQMWKRYKRVELDQVIEFSYELIEKLEWGFKNVASLRNDEDKQQWLRCSFAEAYEISLPFRADEVGGGRELETLIRAVHATIGASEQFLFTVWLVMRKHPRVEDVIRSMCVCLYGKQSSSSLREILGVHMEITKTQVI</sequence>
<dbReference type="SUPFAM" id="SSF82199">
    <property type="entry name" value="SET domain"/>
    <property type="match status" value="1"/>
</dbReference>
<name>A0A8T2QCN5_CERRI</name>
<comment type="caution">
    <text evidence="3">The sequence shown here is derived from an EMBL/GenBank/DDBJ whole genome shotgun (WGS) entry which is preliminary data.</text>
</comment>
<accession>A0A8T2QCN5</accession>
<dbReference type="PANTHER" id="PTHR47643:SF2">
    <property type="entry name" value="TPR DOMAIN PROTEIN (AFU_ORTHOLOGUE AFUA_5G12710)"/>
    <property type="match status" value="1"/>
</dbReference>
<dbReference type="OMA" id="NLQHWGF"/>
<dbReference type="InterPro" id="IPR053209">
    <property type="entry name" value="Gramillin-biosynth_MTr"/>
</dbReference>
<reference evidence="3" key="1">
    <citation type="submission" date="2021-08" db="EMBL/GenBank/DDBJ databases">
        <title>WGS assembly of Ceratopteris richardii.</title>
        <authorList>
            <person name="Marchant D.B."/>
            <person name="Chen G."/>
            <person name="Jenkins J."/>
            <person name="Shu S."/>
            <person name="Leebens-Mack J."/>
            <person name="Grimwood J."/>
            <person name="Schmutz J."/>
            <person name="Soltis P."/>
            <person name="Soltis D."/>
            <person name="Chen Z.-H."/>
        </authorList>
    </citation>
    <scope>NUCLEOTIDE SEQUENCE</scope>
    <source>
        <strain evidence="3">Whitten #5841</strain>
        <tissue evidence="3">Leaf</tissue>
    </source>
</reference>
<dbReference type="PROSITE" id="PS50280">
    <property type="entry name" value="SET"/>
    <property type="match status" value="1"/>
</dbReference>
<gene>
    <name evidence="3" type="ORF">KP509_36G043100</name>
</gene>
<protein>
    <recommendedName>
        <fullName evidence="2">SET domain-containing protein</fullName>
    </recommendedName>
</protein>
<feature type="transmembrane region" description="Helical" evidence="1">
    <location>
        <begin position="20"/>
        <end position="39"/>
    </location>
</feature>
<dbReference type="InterPro" id="IPR001214">
    <property type="entry name" value="SET_dom"/>
</dbReference>
<keyword evidence="1" id="KW-0812">Transmembrane</keyword>
<organism evidence="3 4">
    <name type="scientific">Ceratopteris richardii</name>
    <name type="common">Triangle waterfern</name>
    <dbReference type="NCBI Taxonomy" id="49495"/>
    <lineage>
        <taxon>Eukaryota</taxon>
        <taxon>Viridiplantae</taxon>
        <taxon>Streptophyta</taxon>
        <taxon>Embryophyta</taxon>
        <taxon>Tracheophyta</taxon>
        <taxon>Polypodiopsida</taxon>
        <taxon>Polypodiidae</taxon>
        <taxon>Polypodiales</taxon>
        <taxon>Pteridineae</taxon>
        <taxon>Pteridaceae</taxon>
        <taxon>Parkerioideae</taxon>
        <taxon>Ceratopteris</taxon>
    </lineage>
</organism>
<dbReference type="Gene3D" id="2.170.270.10">
    <property type="entry name" value="SET domain"/>
    <property type="match status" value="1"/>
</dbReference>
<evidence type="ECO:0000313" key="4">
    <source>
        <dbReference type="Proteomes" id="UP000825935"/>
    </source>
</evidence>
<keyword evidence="4" id="KW-1185">Reference proteome</keyword>
<evidence type="ECO:0000313" key="3">
    <source>
        <dbReference type="EMBL" id="KAH7281355.1"/>
    </source>
</evidence>